<keyword evidence="3" id="KW-1185">Reference proteome</keyword>
<dbReference type="Proteomes" id="UP000198211">
    <property type="component" value="Unassembled WGS sequence"/>
</dbReference>
<name>A0A225ULQ7_9STRA</name>
<feature type="region of interest" description="Disordered" evidence="1">
    <location>
        <begin position="1"/>
        <end position="105"/>
    </location>
</feature>
<evidence type="ECO:0000313" key="2">
    <source>
        <dbReference type="EMBL" id="OWY93913.1"/>
    </source>
</evidence>
<dbReference type="EMBL" id="NBNE01015221">
    <property type="protein sequence ID" value="OWY93913.1"/>
    <property type="molecule type" value="Genomic_DNA"/>
</dbReference>
<accession>A0A225ULQ7</accession>
<organism evidence="2 3">
    <name type="scientific">Phytophthora megakarya</name>
    <dbReference type="NCBI Taxonomy" id="4795"/>
    <lineage>
        <taxon>Eukaryota</taxon>
        <taxon>Sar</taxon>
        <taxon>Stramenopiles</taxon>
        <taxon>Oomycota</taxon>
        <taxon>Peronosporomycetes</taxon>
        <taxon>Peronosporales</taxon>
        <taxon>Peronosporaceae</taxon>
        <taxon>Phytophthora</taxon>
    </lineage>
</organism>
<evidence type="ECO:0000256" key="1">
    <source>
        <dbReference type="SAM" id="MobiDB-lite"/>
    </source>
</evidence>
<protein>
    <submittedName>
        <fullName evidence="2">Uncharacterized protein</fullName>
    </submittedName>
</protein>
<feature type="compositionally biased region" description="Polar residues" evidence="1">
    <location>
        <begin position="50"/>
        <end position="74"/>
    </location>
</feature>
<comment type="caution">
    <text evidence="2">The sequence shown here is derived from an EMBL/GenBank/DDBJ whole genome shotgun (WGS) entry which is preliminary data.</text>
</comment>
<dbReference type="AlphaFoldDB" id="A0A225ULQ7"/>
<evidence type="ECO:0000313" key="3">
    <source>
        <dbReference type="Proteomes" id="UP000198211"/>
    </source>
</evidence>
<reference evidence="3" key="1">
    <citation type="submission" date="2017-03" db="EMBL/GenBank/DDBJ databases">
        <title>Phytopthora megakarya and P. palmivora, two closely related causual agents of cacao black pod achieved similar genome size and gene model numbers by different mechanisms.</title>
        <authorList>
            <person name="Ali S."/>
            <person name="Shao J."/>
            <person name="Larry D.J."/>
            <person name="Kronmiller B."/>
            <person name="Shen D."/>
            <person name="Strem M.D."/>
            <person name="Melnick R.L."/>
            <person name="Guiltinan M.J."/>
            <person name="Tyler B.M."/>
            <person name="Meinhardt L.W."/>
            <person name="Bailey B.A."/>
        </authorList>
    </citation>
    <scope>NUCLEOTIDE SEQUENCE [LARGE SCALE GENOMIC DNA]</scope>
    <source>
        <strain evidence="3">zdho120</strain>
    </source>
</reference>
<gene>
    <name evidence="2" type="ORF">PHMEG_00036512</name>
</gene>
<sequence length="295" mass="34054">MINGTLSESSDDETQDPSFSLKPGAEEADNAQETRDEAEDLDDGADEVPTNVSDTGPKTASQASSGTRRPSPNSGKKPKATSRAPDTKVIKRVKTNTGRAKGVRHPTDLATRDFQSLSKDELLIIEVCDRDVTSTFRVFGIKMKFSGKIQTLGFPDYEPHKHETKYLKDRWSMEAAWESRVLDFVLPWVQMFEDHSKAFYFYRVRDLGKGVMCGLREYLEPMEEHAGGLWYILHWFTLSMEDDRAKELHLWRRKCRETLVRNFLLLVQRLEKIDKFPQTLWYEPGLWILPNTIRY</sequence>
<feature type="compositionally biased region" description="Acidic residues" evidence="1">
    <location>
        <begin position="26"/>
        <end position="46"/>
    </location>
</feature>
<proteinExistence type="predicted"/>